<dbReference type="PANTHER" id="PTHR31983">
    <property type="entry name" value="ENDO-1,3(4)-BETA-GLUCANASE 1"/>
    <property type="match status" value="1"/>
</dbReference>
<feature type="chain" id="PRO_5015779519" description="glucan endo-1,3-beta-D-glucosidase" evidence="10">
    <location>
        <begin position="18"/>
        <end position="743"/>
    </location>
</feature>
<evidence type="ECO:0000256" key="2">
    <source>
        <dbReference type="ARBA" id="ARBA00010730"/>
    </source>
</evidence>
<evidence type="ECO:0000256" key="7">
    <source>
        <dbReference type="ARBA" id="ARBA00023316"/>
    </source>
</evidence>
<keyword evidence="7" id="KW-0961">Cell wall biogenesis/degradation</keyword>
<dbReference type="GO" id="GO:0000272">
    <property type="term" value="P:polysaccharide catabolic process"/>
    <property type="evidence" value="ECO:0007669"/>
    <property type="project" value="UniProtKB-KW"/>
</dbReference>
<evidence type="ECO:0000256" key="3">
    <source>
        <dbReference type="ARBA" id="ARBA00012780"/>
    </source>
</evidence>
<feature type="signal peptide" evidence="10">
    <location>
        <begin position="1"/>
        <end position="17"/>
    </location>
</feature>
<keyword evidence="9" id="KW-0812">Transmembrane</keyword>
<dbReference type="PANTHER" id="PTHR31983:SF0">
    <property type="entry name" value="GLUCAN ENDO-1,3-BETA-D-GLUCOSIDASE 2"/>
    <property type="match status" value="1"/>
</dbReference>
<dbReference type="InterPro" id="IPR005200">
    <property type="entry name" value="Endo-beta-glucanase"/>
</dbReference>
<dbReference type="STRING" id="42251.A0A2T6ZSU5"/>
<dbReference type="Gene3D" id="1.20.5.420">
    <property type="entry name" value="Immunoglobulin FC, subunit C"/>
    <property type="match status" value="1"/>
</dbReference>
<reference evidence="12 13" key="1">
    <citation type="submission" date="2017-04" db="EMBL/GenBank/DDBJ databases">
        <title>Draft genome sequence of Tuber borchii Vittad., a whitish edible truffle.</title>
        <authorList>
            <consortium name="DOE Joint Genome Institute"/>
            <person name="Murat C."/>
            <person name="Kuo A."/>
            <person name="Barry K.W."/>
            <person name="Clum A."/>
            <person name="Dockter R.B."/>
            <person name="Fauchery L."/>
            <person name="Iotti M."/>
            <person name="Kohler A."/>
            <person name="Labutti K."/>
            <person name="Lindquist E.A."/>
            <person name="Lipzen A."/>
            <person name="Ohm R.A."/>
            <person name="Wang M."/>
            <person name="Grigoriev I.V."/>
            <person name="Zambonelli A."/>
            <person name="Martin F.M."/>
        </authorList>
    </citation>
    <scope>NUCLEOTIDE SEQUENCE [LARGE SCALE GENOMIC DNA]</scope>
    <source>
        <strain evidence="12 13">Tbo3840</strain>
    </source>
</reference>
<evidence type="ECO:0000256" key="8">
    <source>
        <dbReference type="ARBA" id="ARBA00023326"/>
    </source>
</evidence>
<dbReference type="GO" id="GO:0071555">
    <property type="term" value="P:cell wall organization"/>
    <property type="evidence" value="ECO:0007669"/>
    <property type="project" value="UniProtKB-KW"/>
</dbReference>
<dbReference type="PROSITE" id="PS52008">
    <property type="entry name" value="GH81"/>
    <property type="match status" value="1"/>
</dbReference>
<evidence type="ECO:0000313" key="13">
    <source>
        <dbReference type="Proteomes" id="UP000244722"/>
    </source>
</evidence>
<name>A0A2T6ZSU5_TUBBO</name>
<evidence type="ECO:0000256" key="1">
    <source>
        <dbReference type="ARBA" id="ARBA00000382"/>
    </source>
</evidence>
<proteinExistence type="inferred from homology"/>
<dbReference type="InterPro" id="IPR040720">
    <property type="entry name" value="GH81_C"/>
</dbReference>
<evidence type="ECO:0000259" key="11">
    <source>
        <dbReference type="Pfam" id="PF17652"/>
    </source>
</evidence>
<keyword evidence="5" id="KW-0119">Carbohydrate metabolism</keyword>
<evidence type="ECO:0000256" key="10">
    <source>
        <dbReference type="SAM" id="SignalP"/>
    </source>
</evidence>
<evidence type="ECO:0000256" key="5">
    <source>
        <dbReference type="ARBA" id="ARBA00023277"/>
    </source>
</evidence>
<keyword evidence="13" id="KW-1185">Reference proteome</keyword>
<dbReference type="AlphaFoldDB" id="A0A2T6ZSU5"/>
<keyword evidence="8" id="KW-0624">Polysaccharide degradation</keyword>
<keyword evidence="9" id="KW-0472">Membrane</keyword>
<gene>
    <name evidence="12" type="ORF">B9Z19DRAFT_983000</name>
</gene>
<feature type="domain" description="Glycosyl hydrolase family 81 C-terminal" evidence="11">
    <location>
        <begin position="395"/>
        <end position="727"/>
    </location>
</feature>
<comment type="caution">
    <text evidence="12">The sequence shown here is derived from an EMBL/GenBank/DDBJ whole genome shotgun (WGS) entry which is preliminary data.</text>
</comment>
<evidence type="ECO:0000256" key="9">
    <source>
        <dbReference type="SAM" id="Phobius"/>
    </source>
</evidence>
<keyword evidence="10" id="KW-0732">Signal</keyword>
<accession>A0A2T6ZSU5</accession>
<dbReference type="Proteomes" id="UP000244722">
    <property type="component" value="Unassembled WGS sequence"/>
</dbReference>
<dbReference type="OrthoDB" id="4473401at2759"/>
<dbReference type="EC" id="3.2.1.39" evidence="3"/>
<dbReference type="EMBL" id="NESQ01000117">
    <property type="protein sequence ID" value="PUU78546.1"/>
    <property type="molecule type" value="Genomic_DNA"/>
</dbReference>
<dbReference type="GO" id="GO:0052861">
    <property type="term" value="F:endo-1,3(4)-beta-glucanase activity"/>
    <property type="evidence" value="ECO:0007669"/>
    <property type="project" value="InterPro"/>
</dbReference>
<evidence type="ECO:0000256" key="4">
    <source>
        <dbReference type="ARBA" id="ARBA00022801"/>
    </source>
</evidence>
<evidence type="ECO:0000313" key="12">
    <source>
        <dbReference type="EMBL" id="PUU78546.1"/>
    </source>
</evidence>
<dbReference type="Pfam" id="PF17652">
    <property type="entry name" value="Glyco_hydro81C"/>
    <property type="match status" value="1"/>
</dbReference>
<protein>
    <recommendedName>
        <fullName evidence="3">glucan endo-1,3-beta-D-glucosidase</fullName>
        <ecNumber evidence="3">3.2.1.39</ecNumber>
    </recommendedName>
</protein>
<comment type="catalytic activity">
    <reaction evidence="1">
        <text>Hydrolysis of (1-&gt;3)-beta-D-glucosidic linkages in (1-&gt;3)-beta-D-glucans.</text>
        <dbReference type="EC" id="3.2.1.39"/>
    </reaction>
</comment>
<sequence length="743" mass="81894">MRPTTLIVGLLITTAQAAPLFSEIADLFKKPIDLLVPVSNDDPLPIFQTQSKHPCTEPKQEVQNVCHIADGQGPIHTNKYYQNFVMGFQNQTVFPLPYGIRWDDGIGGSGPDQVGMAVVHHEADARVCARSNSTTGSAASKRYSLPLGDPALINFSAKEFTPPPRFSASRPTDQFCLNVTLSGGDGNMRMPVCQGMAFATAVYTKLTPRIFIRAPPGYVIAQAAGSDGRFLKIRAQLKDGNIVLLYIFSDGKKWTTGDDAQFKAVGDTVEIVMKSKYEGAIIQGAKVSKLSKTIREDEAVYDRAAGWYPGSAALSSMKLNNENTGSYTISYYQENILKEGNFGGPLVYGLPHHIAALSGNSREKRTGLRLDSRVNGPMTAVSSADLEMTEDGLPSKKLARSAYICLSAWDAVKDEGLTKECLGKVKAAFDPFTKNAVNPKLLYDSMFGGIVSDAYHTQAGKPAEKVNADFGNMFYNDHHFHYSYFIQTGAVIAWLDAQIDNTAKVDNKDSWVAKNKNYINTFIRETANPSPGDTKYIPFRNFDWFHGHSWAAGLYEFGNGRNEESSSEDYNYAYGMRLWGAAIGDKVIEGRGLLMLGVMRKSINMYMLTGSQLSVQPQEVRGNFVCGILWENSVDYATWFSPAIEAIQGIHMIPTTPISEYIRDPAFAKAEFQGTYGGRLDKMPVNPWKSIWAMNVATFDPGAAWEFFSSKGFDKKLLDDGLSQSWAVAFTAGMFLLFLLLHL</sequence>
<feature type="transmembrane region" description="Helical" evidence="9">
    <location>
        <begin position="723"/>
        <end position="741"/>
    </location>
</feature>
<keyword evidence="4" id="KW-0378">Hydrolase</keyword>
<keyword evidence="9" id="KW-1133">Transmembrane helix</keyword>
<keyword evidence="6" id="KW-0326">Glycosidase</keyword>
<dbReference type="Gene3D" id="2.70.98.30">
    <property type="entry name" value="Golgi alpha-mannosidase II, domain 4"/>
    <property type="match status" value="1"/>
</dbReference>
<dbReference type="GO" id="GO:0042973">
    <property type="term" value="F:glucan endo-1,3-beta-D-glucosidase activity"/>
    <property type="evidence" value="ECO:0007669"/>
    <property type="project" value="UniProtKB-EC"/>
</dbReference>
<organism evidence="12 13">
    <name type="scientific">Tuber borchii</name>
    <name type="common">White truffle</name>
    <dbReference type="NCBI Taxonomy" id="42251"/>
    <lineage>
        <taxon>Eukaryota</taxon>
        <taxon>Fungi</taxon>
        <taxon>Dikarya</taxon>
        <taxon>Ascomycota</taxon>
        <taxon>Pezizomycotina</taxon>
        <taxon>Pezizomycetes</taxon>
        <taxon>Pezizales</taxon>
        <taxon>Tuberaceae</taxon>
        <taxon>Tuber</taxon>
    </lineage>
</organism>
<evidence type="ECO:0000256" key="6">
    <source>
        <dbReference type="ARBA" id="ARBA00023295"/>
    </source>
</evidence>
<comment type="similarity">
    <text evidence="2">Belongs to the glycosyl hydrolase 81 family.</text>
</comment>